<dbReference type="CDD" id="cd22160">
    <property type="entry name" value="F-box_AtFBL13-like"/>
    <property type="match status" value="1"/>
</dbReference>
<organism evidence="2 3">
    <name type="scientific">Digitaria exilis</name>
    <dbReference type="NCBI Taxonomy" id="1010633"/>
    <lineage>
        <taxon>Eukaryota</taxon>
        <taxon>Viridiplantae</taxon>
        <taxon>Streptophyta</taxon>
        <taxon>Embryophyta</taxon>
        <taxon>Tracheophyta</taxon>
        <taxon>Spermatophyta</taxon>
        <taxon>Magnoliopsida</taxon>
        <taxon>Liliopsida</taxon>
        <taxon>Poales</taxon>
        <taxon>Poaceae</taxon>
        <taxon>PACMAD clade</taxon>
        <taxon>Panicoideae</taxon>
        <taxon>Panicodae</taxon>
        <taxon>Paniceae</taxon>
        <taxon>Anthephorinae</taxon>
        <taxon>Digitaria</taxon>
    </lineage>
</organism>
<dbReference type="Pfam" id="PF00646">
    <property type="entry name" value="F-box"/>
    <property type="match status" value="1"/>
</dbReference>
<dbReference type="PROSITE" id="PS50181">
    <property type="entry name" value="FBOX"/>
    <property type="match status" value="1"/>
</dbReference>
<proteinExistence type="predicted"/>
<sequence>MSDPQPAANGGSADLLSALPDALLHSIISNLTSRQAVRTSALSRRWRELWRSAPCIDVDGEEPIRSREQWDKLEDFTTNLLMHHIAPRPRHEIASSTVKILDIECGMDLPLLDNEPRRCMMVMAPGLTSLWLYVGCSPYRDGVLLVQVDSLVREVCVVADEEACEFDAMSTMILRELFAKLVNVRALELSCFAKVVRMYVYNDAQRLLSLTIY</sequence>
<dbReference type="OrthoDB" id="1029816at2759"/>
<dbReference type="Proteomes" id="UP000636709">
    <property type="component" value="Unassembled WGS sequence"/>
</dbReference>
<protein>
    <recommendedName>
        <fullName evidence="1">F-box domain-containing protein</fullName>
    </recommendedName>
</protein>
<accession>A0A835FTN8</accession>
<feature type="domain" description="F-box" evidence="1">
    <location>
        <begin position="13"/>
        <end position="73"/>
    </location>
</feature>
<evidence type="ECO:0000313" key="3">
    <source>
        <dbReference type="Proteomes" id="UP000636709"/>
    </source>
</evidence>
<dbReference type="SMART" id="SM00256">
    <property type="entry name" value="FBOX"/>
    <property type="match status" value="1"/>
</dbReference>
<dbReference type="EMBL" id="JACEFO010000402">
    <property type="protein sequence ID" value="KAF8772390.1"/>
    <property type="molecule type" value="Genomic_DNA"/>
</dbReference>
<name>A0A835FTN8_9POAL</name>
<keyword evidence="3" id="KW-1185">Reference proteome</keyword>
<dbReference type="Gene3D" id="1.20.1280.50">
    <property type="match status" value="1"/>
</dbReference>
<dbReference type="SUPFAM" id="SSF81383">
    <property type="entry name" value="F-box domain"/>
    <property type="match status" value="1"/>
</dbReference>
<dbReference type="PANTHER" id="PTHR34223">
    <property type="entry name" value="OS11G0201299 PROTEIN"/>
    <property type="match status" value="1"/>
</dbReference>
<reference evidence="2" key="1">
    <citation type="submission" date="2020-07" db="EMBL/GenBank/DDBJ databases">
        <title>Genome sequence and genetic diversity analysis of an under-domesticated orphan crop, white fonio (Digitaria exilis).</title>
        <authorList>
            <person name="Bennetzen J.L."/>
            <person name="Chen S."/>
            <person name="Ma X."/>
            <person name="Wang X."/>
            <person name="Yssel A.E.J."/>
            <person name="Chaluvadi S.R."/>
            <person name="Johnson M."/>
            <person name="Gangashetty P."/>
            <person name="Hamidou F."/>
            <person name="Sanogo M.D."/>
            <person name="Zwaenepoel A."/>
            <person name="Wallace J."/>
            <person name="Van De Peer Y."/>
            <person name="Van Deynze A."/>
        </authorList>
    </citation>
    <scope>NUCLEOTIDE SEQUENCE</scope>
    <source>
        <tissue evidence="2">Leaves</tissue>
    </source>
</reference>
<evidence type="ECO:0000313" key="2">
    <source>
        <dbReference type="EMBL" id="KAF8772390.1"/>
    </source>
</evidence>
<dbReference type="PANTHER" id="PTHR34223:SF99">
    <property type="entry name" value="OS04G0440200 PROTEIN"/>
    <property type="match status" value="1"/>
</dbReference>
<comment type="caution">
    <text evidence="2">The sequence shown here is derived from an EMBL/GenBank/DDBJ whole genome shotgun (WGS) entry which is preliminary data.</text>
</comment>
<dbReference type="InterPro" id="IPR036047">
    <property type="entry name" value="F-box-like_dom_sf"/>
</dbReference>
<dbReference type="InterPro" id="IPR053197">
    <property type="entry name" value="F-box_SCFL_complex_component"/>
</dbReference>
<dbReference type="AlphaFoldDB" id="A0A835FTN8"/>
<gene>
    <name evidence="2" type="ORF">HU200_005793</name>
</gene>
<evidence type="ECO:0000259" key="1">
    <source>
        <dbReference type="PROSITE" id="PS50181"/>
    </source>
</evidence>
<dbReference type="InterPro" id="IPR053781">
    <property type="entry name" value="F-box_AtFBL13-like"/>
</dbReference>
<dbReference type="InterPro" id="IPR001810">
    <property type="entry name" value="F-box_dom"/>
</dbReference>